<keyword evidence="4 9" id="KW-0812">Transmembrane</keyword>
<proteinExistence type="inferred from homology"/>
<evidence type="ECO:0000313" key="11">
    <source>
        <dbReference type="Proteomes" id="UP001374584"/>
    </source>
</evidence>
<comment type="similarity">
    <text evidence="2">Belongs to the RLP family.</text>
</comment>
<evidence type="ECO:0000256" key="3">
    <source>
        <dbReference type="ARBA" id="ARBA00022614"/>
    </source>
</evidence>
<dbReference type="Gene3D" id="3.80.10.10">
    <property type="entry name" value="Ribonuclease Inhibitor"/>
    <property type="match status" value="1"/>
</dbReference>
<dbReference type="EMBL" id="JAYMYR010000005">
    <property type="protein sequence ID" value="KAK7364432.1"/>
    <property type="molecule type" value="Genomic_DNA"/>
</dbReference>
<dbReference type="SUPFAM" id="SSF52058">
    <property type="entry name" value="L domain-like"/>
    <property type="match status" value="1"/>
</dbReference>
<gene>
    <name evidence="10" type="ORF">VNO80_13086</name>
</gene>
<keyword evidence="8" id="KW-0325">Glycoprotein</keyword>
<name>A0AAN9N5P9_PHACN</name>
<dbReference type="FunFam" id="3.80.10.10:FF:000111">
    <property type="entry name" value="LRR receptor-like serine/threonine-protein kinase ERECTA"/>
    <property type="match status" value="1"/>
</dbReference>
<dbReference type="Proteomes" id="UP001374584">
    <property type="component" value="Unassembled WGS sequence"/>
</dbReference>
<comment type="caution">
    <text evidence="10">The sequence shown here is derived from an EMBL/GenBank/DDBJ whole genome shotgun (WGS) entry which is preliminary data.</text>
</comment>
<dbReference type="InterPro" id="IPR001611">
    <property type="entry name" value="Leu-rich_rpt"/>
</dbReference>
<keyword evidence="11" id="KW-1185">Reference proteome</keyword>
<evidence type="ECO:0000256" key="7">
    <source>
        <dbReference type="ARBA" id="ARBA00023136"/>
    </source>
</evidence>
<keyword evidence="7 9" id="KW-0472">Membrane</keyword>
<evidence type="ECO:0000256" key="1">
    <source>
        <dbReference type="ARBA" id="ARBA00004167"/>
    </source>
</evidence>
<dbReference type="PRINTS" id="PR00019">
    <property type="entry name" value="LEURICHRPT"/>
</dbReference>
<feature type="transmembrane region" description="Helical" evidence="9">
    <location>
        <begin position="194"/>
        <end position="217"/>
    </location>
</feature>
<comment type="subcellular location">
    <subcellularLocation>
        <location evidence="1">Membrane</location>
        <topology evidence="1">Single-pass membrane protein</topology>
    </subcellularLocation>
</comment>
<evidence type="ECO:0000313" key="10">
    <source>
        <dbReference type="EMBL" id="KAK7364432.1"/>
    </source>
</evidence>
<dbReference type="AlphaFoldDB" id="A0AAN9N5P9"/>
<organism evidence="10 11">
    <name type="scientific">Phaseolus coccineus</name>
    <name type="common">Scarlet runner bean</name>
    <name type="synonym">Phaseolus multiflorus</name>
    <dbReference type="NCBI Taxonomy" id="3886"/>
    <lineage>
        <taxon>Eukaryota</taxon>
        <taxon>Viridiplantae</taxon>
        <taxon>Streptophyta</taxon>
        <taxon>Embryophyta</taxon>
        <taxon>Tracheophyta</taxon>
        <taxon>Spermatophyta</taxon>
        <taxon>Magnoliopsida</taxon>
        <taxon>eudicotyledons</taxon>
        <taxon>Gunneridae</taxon>
        <taxon>Pentapetalae</taxon>
        <taxon>rosids</taxon>
        <taxon>fabids</taxon>
        <taxon>Fabales</taxon>
        <taxon>Fabaceae</taxon>
        <taxon>Papilionoideae</taxon>
        <taxon>50 kb inversion clade</taxon>
        <taxon>NPAAA clade</taxon>
        <taxon>indigoferoid/millettioid clade</taxon>
        <taxon>Phaseoleae</taxon>
        <taxon>Phaseolus</taxon>
    </lineage>
</organism>
<reference evidence="10 11" key="1">
    <citation type="submission" date="2024-01" db="EMBL/GenBank/DDBJ databases">
        <title>The genomes of 5 underutilized Papilionoideae crops provide insights into root nodulation and disease resistanc.</title>
        <authorList>
            <person name="Jiang F."/>
        </authorList>
    </citation>
    <scope>NUCLEOTIDE SEQUENCE [LARGE SCALE GENOMIC DNA]</scope>
    <source>
        <strain evidence="10">JINMINGXINNONG_FW02</strain>
        <tissue evidence="10">Leaves</tissue>
    </source>
</reference>
<keyword evidence="3" id="KW-0433">Leucine-rich repeat</keyword>
<evidence type="ECO:0000256" key="2">
    <source>
        <dbReference type="ARBA" id="ARBA00009592"/>
    </source>
</evidence>
<dbReference type="PANTHER" id="PTHR48065:SF18">
    <property type="entry name" value="LRR RECEPTOR-LIKE KINASE FAMILY PROTEIN"/>
    <property type="match status" value="1"/>
</dbReference>
<dbReference type="InterPro" id="IPR032675">
    <property type="entry name" value="LRR_dom_sf"/>
</dbReference>
<evidence type="ECO:0000256" key="6">
    <source>
        <dbReference type="ARBA" id="ARBA00022989"/>
    </source>
</evidence>
<dbReference type="Pfam" id="PF00560">
    <property type="entry name" value="LRR_1"/>
    <property type="match status" value="1"/>
</dbReference>
<keyword evidence="5" id="KW-0677">Repeat</keyword>
<accession>A0AAN9N5P9</accession>
<protein>
    <submittedName>
        <fullName evidence="10">Uncharacterized protein</fullName>
    </submittedName>
</protein>
<evidence type="ECO:0000256" key="5">
    <source>
        <dbReference type="ARBA" id="ARBA00022737"/>
    </source>
</evidence>
<sequence length="252" mass="28419">MSVRPREIVRERKITTQTSYEVIYDAYLLLAWKGQDREFWEPENLLKSIDLSSNDLTGEVPKQVGYLLGLISLNLSRNNFHGEIPSGIGNLNSLEFLDLSRNNFSGNIPSTLSNIDSLGVLDLSNNNLSGRIPPGRHFETFDASCFEGNIGLCGKQLNKSCPGDKTIQKPQEPTINPQEPTIDGVKDNSIFRGALYMSLGIGFFAGFWGLFGSMILWQPWRIAYMRFLNRLIDYILLMAELNVAKSHRWLKG</sequence>
<dbReference type="PANTHER" id="PTHR48065">
    <property type="entry name" value="OS10G0469600 PROTEIN"/>
    <property type="match status" value="1"/>
</dbReference>
<evidence type="ECO:0000256" key="8">
    <source>
        <dbReference type="ARBA" id="ARBA00023180"/>
    </source>
</evidence>
<dbReference type="Pfam" id="PF13855">
    <property type="entry name" value="LRR_8"/>
    <property type="match status" value="1"/>
</dbReference>
<keyword evidence="6 9" id="KW-1133">Transmembrane helix</keyword>
<evidence type="ECO:0000256" key="9">
    <source>
        <dbReference type="SAM" id="Phobius"/>
    </source>
</evidence>
<dbReference type="GO" id="GO:0016020">
    <property type="term" value="C:membrane"/>
    <property type="evidence" value="ECO:0007669"/>
    <property type="project" value="UniProtKB-SubCell"/>
</dbReference>
<evidence type="ECO:0000256" key="4">
    <source>
        <dbReference type="ARBA" id="ARBA00022692"/>
    </source>
</evidence>